<dbReference type="Proteomes" id="UP001499909">
    <property type="component" value="Unassembled WGS sequence"/>
</dbReference>
<dbReference type="InterPro" id="IPR000531">
    <property type="entry name" value="Beta-barrel_TonB"/>
</dbReference>
<dbReference type="SUPFAM" id="SSF56935">
    <property type="entry name" value="Porins"/>
    <property type="match status" value="1"/>
</dbReference>
<dbReference type="InterPro" id="IPR036942">
    <property type="entry name" value="Beta-barrel_TonB_sf"/>
</dbReference>
<evidence type="ECO:0000313" key="14">
    <source>
        <dbReference type="EMBL" id="GAA3955865.1"/>
    </source>
</evidence>
<evidence type="ECO:0000256" key="1">
    <source>
        <dbReference type="ARBA" id="ARBA00004571"/>
    </source>
</evidence>
<name>A0ABP7NXB9_9BACT</name>
<evidence type="ECO:0000259" key="13">
    <source>
        <dbReference type="Pfam" id="PF00593"/>
    </source>
</evidence>
<evidence type="ECO:0000256" key="3">
    <source>
        <dbReference type="ARBA" id="ARBA00022452"/>
    </source>
</evidence>
<dbReference type="EMBL" id="BAABDH010000114">
    <property type="protein sequence ID" value="GAA3955865.1"/>
    <property type="molecule type" value="Genomic_DNA"/>
</dbReference>
<sequence length="213" mass="22973">MYRGTDNQPRVATPEQANQVEAGVKLDAAGGKLSATVSYYDVRVKDILRATPVEALPGVNTQTQDGTQRSKGVEASLIANPLPGLNAVAGFSYNSSEFTRTSGEVNGLRPGTASSPYRANLWLSYRQPTGRLQGLGAGAGGNYASDNKIVNTATSVFTLPAYTVLNAAVFYDQPRFRLSAKVDNLLDRHYWIGYTTMNPQKLRSIVGSVAYKF</sequence>
<keyword evidence="15" id="KW-1185">Reference proteome</keyword>
<keyword evidence="6" id="KW-0732">Signal</keyword>
<evidence type="ECO:0000256" key="11">
    <source>
        <dbReference type="ARBA" id="ARBA00023237"/>
    </source>
</evidence>
<dbReference type="InterPro" id="IPR039426">
    <property type="entry name" value="TonB-dep_rcpt-like"/>
</dbReference>
<keyword evidence="2 12" id="KW-0813">Transport</keyword>
<gene>
    <name evidence="14" type="ORF">GCM10022406_41540</name>
</gene>
<evidence type="ECO:0000256" key="9">
    <source>
        <dbReference type="ARBA" id="ARBA00023077"/>
    </source>
</evidence>
<evidence type="ECO:0000256" key="4">
    <source>
        <dbReference type="ARBA" id="ARBA00022496"/>
    </source>
</evidence>
<proteinExistence type="inferred from homology"/>
<accession>A0ABP7NXB9</accession>
<keyword evidence="10 12" id="KW-0472">Membrane</keyword>
<reference evidence="15" key="1">
    <citation type="journal article" date="2019" name="Int. J. Syst. Evol. Microbiol.">
        <title>The Global Catalogue of Microorganisms (GCM) 10K type strain sequencing project: providing services to taxonomists for standard genome sequencing and annotation.</title>
        <authorList>
            <consortium name="The Broad Institute Genomics Platform"/>
            <consortium name="The Broad Institute Genome Sequencing Center for Infectious Disease"/>
            <person name="Wu L."/>
            <person name="Ma J."/>
        </authorList>
    </citation>
    <scope>NUCLEOTIDE SEQUENCE [LARGE SCALE GENOMIC DNA]</scope>
    <source>
        <strain evidence="15">JCM 17214</strain>
    </source>
</reference>
<protein>
    <recommendedName>
        <fullName evidence="13">TonB-dependent receptor-like beta-barrel domain-containing protein</fullName>
    </recommendedName>
</protein>
<dbReference type="PANTHER" id="PTHR32552:SF68">
    <property type="entry name" value="FERRICHROME OUTER MEMBRANE TRANSPORTER_PHAGE RECEPTOR"/>
    <property type="match status" value="1"/>
</dbReference>
<evidence type="ECO:0000256" key="5">
    <source>
        <dbReference type="ARBA" id="ARBA00022692"/>
    </source>
</evidence>
<dbReference type="Pfam" id="PF00593">
    <property type="entry name" value="TonB_dep_Rec_b-barrel"/>
    <property type="match status" value="1"/>
</dbReference>
<comment type="subcellular location">
    <subcellularLocation>
        <location evidence="1 12">Cell outer membrane</location>
        <topology evidence="1 12">Multi-pass membrane protein</topology>
    </subcellularLocation>
</comment>
<keyword evidence="5 12" id="KW-0812">Transmembrane</keyword>
<organism evidence="14 15">
    <name type="scientific">Hymenobacter algoricola</name>
    <dbReference type="NCBI Taxonomy" id="486267"/>
    <lineage>
        <taxon>Bacteria</taxon>
        <taxon>Pseudomonadati</taxon>
        <taxon>Bacteroidota</taxon>
        <taxon>Cytophagia</taxon>
        <taxon>Cytophagales</taxon>
        <taxon>Hymenobacteraceae</taxon>
        <taxon>Hymenobacter</taxon>
    </lineage>
</organism>
<keyword evidence="9" id="KW-0798">TonB box</keyword>
<evidence type="ECO:0000256" key="6">
    <source>
        <dbReference type="ARBA" id="ARBA00022729"/>
    </source>
</evidence>
<dbReference type="PANTHER" id="PTHR32552">
    <property type="entry name" value="FERRICHROME IRON RECEPTOR-RELATED"/>
    <property type="match status" value="1"/>
</dbReference>
<evidence type="ECO:0000256" key="2">
    <source>
        <dbReference type="ARBA" id="ARBA00022448"/>
    </source>
</evidence>
<feature type="domain" description="TonB-dependent receptor-like beta-barrel" evidence="13">
    <location>
        <begin position="14"/>
        <end position="185"/>
    </location>
</feature>
<dbReference type="Gene3D" id="2.40.170.20">
    <property type="entry name" value="TonB-dependent receptor, beta-barrel domain"/>
    <property type="match status" value="1"/>
</dbReference>
<evidence type="ECO:0000256" key="8">
    <source>
        <dbReference type="ARBA" id="ARBA00023065"/>
    </source>
</evidence>
<keyword evidence="11 12" id="KW-0998">Cell outer membrane</keyword>
<evidence type="ECO:0000256" key="10">
    <source>
        <dbReference type="ARBA" id="ARBA00023136"/>
    </source>
</evidence>
<keyword evidence="4" id="KW-0410">Iron transport</keyword>
<comment type="caution">
    <text evidence="14">The sequence shown here is derived from an EMBL/GenBank/DDBJ whole genome shotgun (WGS) entry which is preliminary data.</text>
</comment>
<evidence type="ECO:0000256" key="7">
    <source>
        <dbReference type="ARBA" id="ARBA00023004"/>
    </source>
</evidence>
<dbReference type="PROSITE" id="PS52016">
    <property type="entry name" value="TONB_DEPENDENT_REC_3"/>
    <property type="match status" value="1"/>
</dbReference>
<keyword evidence="7" id="KW-0408">Iron</keyword>
<evidence type="ECO:0000313" key="15">
    <source>
        <dbReference type="Proteomes" id="UP001499909"/>
    </source>
</evidence>
<keyword evidence="8" id="KW-0406">Ion transport</keyword>
<keyword evidence="3 12" id="KW-1134">Transmembrane beta strand</keyword>
<evidence type="ECO:0000256" key="12">
    <source>
        <dbReference type="PROSITE-ProRule" id="PRU01360"/>
    </source>
</evidence>
<comment type="similarity">
    <text evidence="12">Belongs to the TonB-dependent receptor family.</text>
</comment>